<keyword evidence="2" id="KW-1185">Reference proteome</keyword>
<dbReference type="EMBL" id="KN582271">
    <property type="protein sequence ID" value="KHJ82103.1"/>
    <property type="molecule type" value="Genomic_DNA"/>
</dbReference>
<protein>
    <submittedName>
        <fullName evidence="1">Uncharacterized protein</fullName>
    </submittedName>
</protein>
<evidence type="ECO:0000313" key="1">
    <source>
        <dbReference type="EMBL" id="KHJ82103.1"/>
    </source>
</evidence>
<evidence type="ECO:0000313" key="2">
    <source>
        <dbReference type="Proteomes" id="UP000053660"/>
    </source>
</evidence>
<reference evidence="1 2" key="1">
    <citation type="submission" date="2014-03" db="EMBL/GenBank/DDBJ databases">
        <title>Draft genome of the hookworm Oesophagostomum dentatum.</title>
        <authorList>
            <person name="Mitreva M."/>
        </authorList>
    </citation>
    <scope>NUCLEOTIDE SEQUENCE [LARGE SCALE GENOMIC DNA]</scope>
    <source>
        <strain evidence="1 2">OD-Hann</strain>
    </source>
</reference>
<dbReference type="Proteomes" id="UP000053660">
    <property type="component" value="Unassembled WGS sequence"/>
</dbReference>
<name>A0A0B1S9Z5_OESDE</name>
<gene>
    <name evidence="1" type="ORF">OESDEN_18204</name>
</gene>
<sequence>MDLTENPGAFQKFMQINLENFLPVEALKA</sequence>
<accession>A0A0B1S9Z5</accession>
<proteinExistence type="predicted"/>
<organism evidence="1 2">
    <name type="scientific">Oesophagostomum dentatum</name>
    <name type="common">Nodular worm</name>
    <dbReference type="NCBI Taxonomy" id="61180"/>
    <lineage>
        <taxon>Eukaryota</taxon>
        <taxon>Metazoa</taxon>
        <taxon>Ecdysozoa</taxon>
        <taxon>Nematoda</taxon>
        <taxon>Chromadorea</taxon>
        <taxon>Rhabditida</taxon>
        <taxon>Rhabditina</taxon>
        <taxon>Rhabditomorpha</taxon>
        <taxon>Strongyloidea</taxon>
        <taxon>Strongylidae</taxon>
        <taxon>Oesophagostomum</taxon>
    </lineage>
</organism>
<dbReference type="AlphaFoldDB" id="A0A0B1S9Z5"/>